<protein>
    <submittedName>
        <fullName evidence="1">Uncharacterized protein</fullName>
    </submittedName>
</protein>
<evidence type="ECO:0000313" key="1">
    <source>
        <dbReference type="EMBL" id="KJF16629.1"/>
    </source>
</evidence>
<evidence type="ECO:0000313" key="2">
    <source>
        <dbReference type="Proteomes" id="UP000032360"/>
    </source>
</evidence>
<organism evidence="1 2">
    <name type="scientific">Acidithrix ferrooxidans</name>
    <dbReference type="NCBI Taxonomy" id="1280514"/>
    <lineage>
        <taxon>Bacteria</taxon>
        <taxon>Bacillati</taxon>
        <taxon>Actinomycetota</taxon>
        <taxon>Acidimicrobiia</taxon>
        <taxon>Acidimicrobiales</taxon>
        <taxon>Acidimicrobiaceae</taxon>
        <taxon>Acidithrix</taxon>
    </lineage>
</organism>
<reference evidence="1 2" key="1">
    <citation type="submission" date="2015-01" db="EMBL/GenBank/DDBJ databases">
        <title>Draft genome of the acidophilic iron oxidizer Acidithrix ferrooxidans strain Py-F3.</title>
        <authorList>
            <person name="Poehlein A."/>
            <person name="Eisen S."/>
            <person name="Schloemann M."/>
            <person name="Johnson B.D."/>
            <person name="Daniel R."/>
            <person name="Muehling M."/>
        </authorList>
    </citation>
    <scope>NUCLEOTIDE SEQUENCE [LARGE SCALE GENOMIC DNA]</scope>
    <source>
        <strain evidence="1 2">Py-F3</strain>
    </source>
</reference>
<gene>
    <name evidence="1" type="ORF">AXFE_24910</name>
</gene>
<dbReference type="EMBL" id="JXYS01000078">
    <property type="protein sequence ID" value="KJF16629.1"/>
    <property type="molecule type" value="Genomic_DNA"/>
</dbReference>
<sequence length="76" mass="8110">MTAAANSGLRSIDQRRIVKGDVIVTRNVVDTMNKTVSSLSHATSKLANSAAATDIHKLVQPSRRNLTRSPAVLAQV</sequence>
<proteinExistence type="predicted"/>
<dbReference type="STRING" id="1280514.AXFE_24910"/>
<dbReference type="AlphaFoldDB" id="A0A0D8HFH7"/>
<name>A0A0D8HFH7_9ACTN</name>
<comment type="caution">
    <text evidence="1">The sequence shown here is derived from an EMBL/GenBank/DDBJ whole genome shotgun (WGS) entry which is preliminary data.</text>
</comment>
<keyword evidence="2" id="KW-1185">Reference proteome</keyword>
<dbReference type="Proteomes" id="UP000032360">
    <property type="component" value="Unassembled WGS sequence"/>
</dbReference>
<accession>A0A0D8HFH7</accession>